<dbReference type="EMBL" id="VOPW01000001">
    <property type="protein sequence ID" value="TXC66026.1"/>
    <property type="molecule type" value="Genomic_DNA"/>
</dbReference>
<dbReference type="Proteomes" id="UP000321832">
    <property type="component" value="Unassembled WGS sequence"/>
</dbReference>
<comment type="caution">
    <text evidence="2">The sequence shown here is derived from an EMBL/GenBank/DDBJ whole genome shotgun (WGS) entry which is preliminary data.</text>
</comment>
<keyword evidence="1" id="KW-1133">Transmembrane helix</keyword>
<sequence length="119" mass="12644">MDETDIADRIRAMAADGEAQPIVEKPGFTDYLSGAFQNALSLGQTYLTRRMDIELQTQLAGAQAQVQRITNQRPVNDHAFVTPQYGVPGGIGGGMGNMLPLIIGGIALLTVAAFALKRG</sequence>
<feature type="transmembrane region" description="Helical" evidence="1">
    <location>
        <begin position="98"/>
        <end position="116"/>
    </location>
</feature>
<dbReference type="AlphaFoldDB" id="A0A5C6U2N8"/>
<proteinExistence type="predicted"/>
<keyword evidence="3" id="KW-1185">Reference proteome</keyword>
<evidence type="ECO:0000256" key="1">
    <source>
        <dbReference type="SAM" id="Phobius"/>
    </source>
</evidence>
<protein>
    <submittedName>
        <fullName evidence="2">Uncharacterized protein</fullName>
    </submittedName>
</protein>
<organism evidence="2 3">
    <name type="scientific">Piscinibacter aquaticus</name>
    <dbReference type="NCBI Taxonomy" id="392597"/>
    <lineage>
        <taxon>Bacteria</taxon>
        <taxon>Pseudomonadati</taxon>
        <taxon>Pseudomonadota</taxon>
        <taxon>Betaproteobacteria</taxon>
        <taxon>Burkholderiales</taxon>
        <taxon>Sphaerotilaceae</taxon>
        <taxon>Piscinibacter</taxon>
    </lineage>
</organism>
<evidence type="ECO:0000313" key="2">
    <source>
        <dbReference type="EMBL" id="TXC66026.1"/>
    </source>
</evidence>
<reference evidence="2 3" key="1">
    <citation type="submission" date="2019-08" db="EMBL/GenBank/DDBJ databases">
        <authorList>
            <person name="Khan S.A."/>
            <person name="Jeon C.O."/>
            <person name="Jeong S.E."/>
        </authorList>
    </citation>
    <scope>NUCLEOTIDE SEQUENCE [LARGE SCALE GENOMIC DNA]</scope>
    <source>
        <strain evidence="3">IMCC1728</strain>
    </source>
</reference>
<name>A0A5C6U2N8_9BURK</name>
<gene>
    <name evidence="2" type="ORF">FSC37_09205</name>
</gene>
<evidence type="ECO:0000313" key="3">
    <source>
        <dbReference type="Proteomes" id="UP000321832"/>
    </source>
</evidence>
<keyword evidence="1" id="KW-0472">Membrane</keyword>
<keyword evidence="1" id="KW-0812">Transmembrane</keyword>
<accession>A0A5C6U2N8</accession>